<feature type="compositionally biased region" description="Polar residues" evidence="1">
    <location>
        <begin position="31"/>
        <end position="41"/>
    </location>
</feature>
<dbReference type="InParanoid" id="A0A0C2XI93"/>
<sequence>MSTIPQPLTVQPAAPVSDPLQISPLVPLRPSPSTSDLTSQEPLGLARVMRYTGVAEV</sequence>
<name>A0A0C2XI93_AMAMK</name>
<protein>
    <submittedName>
        <fullName evidence="2">Uncharacterized protein</fullName>
    </submittedName>
</protein>
<evidence type="ECO:0000313" key="3">
    <source>
        <dbReference type="Proteomes" id="UP000054549"/>
    </source>
</evidence>
<keyword evidence="3" id="KW-1185">Reference proteome</keyword>
<dbReference type="Proteomes" id="UP000054549">
    <property type="component" value="Unassembled WGS sequence"/>
</dbReference>
<dbReference type="AlphaFoldDB" id="A0A0C2XI93"/>
<gene>
    <name evidence="2" type="ORF">M378DRAFT_157788</name>
</gene>
<dbReference type="EMBL" id="KN818227">
    <property type="protein sequence ID" value="KIL68693.1"/>
    <property type="molecule type" value="Genomic_DNA"/>
</dbReference>
<evidence type="ECO:0000313" key="2">
    <source>
        <dbReference type="EMBL" id="KIL68693.1"/>
    </source>
</evidence>
<proteinExistence type="predicted"/>
<feature type="region of interest" description="Disordered" evidence="1">
    <location>
        <begin position="1"/>
        <end position="41"/>
    </location>
</feature>
<organism evidence="2 3">
    <name type="scientific">Amanita muscaria (strain Koide BX008)</name>
    <dbReference type="NCBI Taxonomy" id="946122"/>
    <lineage>
        <taxon>Eukaryota</taxon>
        <taxon>Fungi</taxon>
        <taxon>Dikarya</taxon>
        <taxon>Basidiomycota</taxon>
        <taxon>Agaricomycotina</taxon>
        <taxon>Agaricomycetes</taxon>
        <taxon>Agaricomycetidae</taxon>
        <taxon>Agaricales</taxon>
        <taxon>Pluteineae</taxon>
        <taxon>Amanitaceae</taxon>
        <taxon>Amanita</taxon>
    </lineage>
</organism>
<reference evidence="2 3" key="1">
    <citation type="submission" date="2014-04" db="EMBL/GenBank/DDBJ databases">
        <title>Evolutionary Origins and Diversification of the Mycorrhizal Mutualists.</title>
        <authorList>
            <consortium name="DOE Joint Genome Institute"/>
            <consortium name="Mycorrhizal Genomics Consortium"/>
            <person name="Kohler A."/>
            <person name="Kuo A."/>
            <person name="Nagy L.G."/>
            <person name="Floudas D."/>
            <person name="Copeland A."/>
            <person name="Barry K.W."/>
            <person name="Cichocki N."/>
            <person name="Veneault-Fourrey C."/>
            <person name="LaButti K."/>
            <person name="Lindquist E.A."/>
            <person name="Lipzen A."/>
            <person name="Lundell T."/>
            <person name="Morin E."/>
            <person name="Murat C."/>
            <person name="Riley R."/>
            <person name="Ohm R."/>
            <person name="Sun H."/>
            <person name="Tunlid A."/>
            <person name="Henrissat B."/>
            <person name="Grigoriev I.V."/>
            <person name="Hibbett D.S."/>
            <person name="Martin F."/>
        </authorList>
    </citation>
    <scope>NUCLEOTIDE SEQUENCE [LARGE SCALE GENOMIC DNA]</scope>
    <source>
        <strain evidence="2 3">Koide BX008</strain>
    </source>
</reference>
<dbReference type="HOGENOM" id="CLU_2996116_0_0_1"/>
<accession>A0A0C2XI93</accession>
<evidence type="ECO:0000256" key="1">
    <source>
        <dbReference type="SAM" id="MobiDB-lite"/>
    </source>
</evidence>